<evidence type="ECO:0000256" key="1">
    <source>
        <dbReference type="SAM" id="MobiDB-lite"/>
    </source>
</evidence>
<feature type="compositionally biased region" description="Basic residues" evidence="1">
    <location>
        <begin position="7"/>
        <end position="18"/>
    </location>
</feature>
<dbReference type="EMBL" id="VJNB01000001">
    <property type="protein sequence ID" value="TSE21708.1"/>
    <property type="molecule type" value="Genomic_DNA"/>
</dbReference>
<gene>
    <name evidence="2" type="ORF">Talka_00388</name>
    <name evidence="3" type="ORF">Talka_00394</name>
</gene>
<dbReference type="Proteomes" id="UP000315736">
    <property type="component" value="Unassembled WGS sequence"/>
</dbReference>
<evidence type="ECO:0000313" key="4">
    <source>
        <dbReference type="Proteomes" id="UP000315736"/>
    </source>
</evidence>
<dbReference type="EMBL" id="VJNB01000001">
    <property type="protein sequence ID" value="TSE21714.1"/>
    <property type="molecule type" value="Genomic_DNA"/>
</dbReference>
<dbReference type="AlphaFoldDB" id="A0A554WDP8"/>
<feature type="compositionally biased region" description="Basic and acidic residues" evidence="1">
    <location>
        <begin position="83"/>
        <end position="120"/>
    </location>
</feature>
<reference evidence="2 4" key="1">
    <citation type="submission" date="2019-07" db="EMBL/GenBank/DDBJ databases">
        <title>Tepidimonas alkaliphilus YIM 72238 draft genome.</title>
        <authorList>
            <person name="Da Costa M.S."/>
            <person name="Froufe H.J.C."/>
            <person name="Egas C."/>
            <person name="Albuquerque L."/>
        </authorList>
    </citation>
    <scope>NUCLEOTIDE SEQUENCE [LARGE SCALE GENOMIC DNA]</scope>
    <source>
        <strain evidence="2 4">YIM 72238</strain>
    </source>
</reference>
<organism evidence="2 4">
    <name type="scientific">Tepidimonas alkaliphilus</name>
    <dbReference type="NCBI Taxonomy" id="2588942"/>
    <lineage>
        <taxon>Bacteria</taxon>
        <taxon>Pseudomonadati</taxon>
        <taxon>Pseudomonadota</taxon>
        <taxon>Betaproteobacteria</taxon>
        <taxon>Burkholderiales</taxon>
        <taxon>Tepidimonas</taxon>
    </lineage>
</organism>
<sequence>MTEPTPKKRPCRPQRKRGFERTAWPIKRSSSAADFLDVFDADHEGDTNSRDTDQSAPIRGDVGTDISNRSIESRSGVLSHSSHGSERNEKNSRTLEEASLHDKTPDNREPARQRIGDRPRFRPQTGCAGPTHEQHRQQTPPRKRPCKTQHTERERTNPSSDPQPDEVTGSKHEDANTGHDRKRYRLIHDSLANNSFDTTRTNNADMRIDIAPSTSRTALFV</sequence>
<feature type="compositionally biased region" description="Basic and acidic residues" evidence="1">
    <location>
        <begin position="40"/>
        <end position="53"/>
    </location>
</feature>
<keyword evidence="4" id="KW-1185">Reference proteome</keyword>
<proteinExistence type="predicted"/>
<protein>
    <submittedName>
        <fullName evidence="2">Uncharacterized protein</fullName>
    </submittedName>
</protein>
<feature type="compositionally biased region" description="Basic and acidic residues" evidence="1">
    <location>
        <begin position="168"/>
        <end position="179"/>
    </location>
</feature>
<feature type="region of interest" description="Disordered" evidence="1">
    <location>
        <begin position="1"/>
        <end position="184"/>
    </location>
</feature>
<comment type="caution">
    <text evidence="2">The sequence shown here is derived from an EMBL/GenBank/DDBJ whole genome shotgun (WGS) entry which is preliminary data.</text>
</comment>
<accession>A0A554WDP8</accession>
<name>A0A554WDP8_9BURK</name>
<evidence type="ECO:0000313" key="2">
    <source>
        <dbReference type="EMBL" id="TSE21708.1"/>
    </source>
</evidence>
<evidence type="ECO:0000313" key="3">
    <source>
        <dbReference type="EMBL" id="TSE21714.1"/>
    </source>
</evidence>